<evidence type="ECO:0000256" key="1">
    <source>
        <dbReference type="ARBA" id="ARBA00006987"/>
    </source>
</evidence>
<accession>A0ABU8XCQ9</accession>
<dbReference type="PANTHER" id="PTHR42928:SF5">
    <property type="entry name" value="BLR1237 PROTEIN"/>
    <property type="match status" value="1"/>
</dbReference>
<dbReference type="RefSeq" id="WP_340337686.1">
    <property type="nucleotide sequence ID" value="NZ_JBBKZS010000011.1"/>
</dbReference>
<evidence type="ECO:0000313" key="2">
    <source>
        <dbReference type="EMBL" id="MEJ8857621.1"/>
    </source>
</evidence>
<dbReference type="Gene3D" id="3.40.190.150">
    <property type="entry name" value="Bordetella uptake gene, domain 1"/>
    <property type="match status" value="1"/>
</dbReference>
<dbReference type="Gene3D" id="3.40.190.10">
    <property type="entry name" value="Periplasmic binding protein-like II"/>
    <property type="match status" value="1"/>
</dbReference>
<organism evidence="2 3">
    <name type="scientific">Variovorax robiniae</name>
    <dbReference type="NCBI Taxonomy" id="1836199"/>
    <lineage>
        <taxon>Bacteria</taxon>
        <taxon>Pseudomonadati</taxon>
        <taxon>Pseudomonadota</taxon>
        <taxon>Betaproteobacteria</taxon>
        <taxon>Burkholderiales</taxon>
        <taxon>Comamonadaceae</taxon>
        <taxon>Variovorax</taxon>
    </lineage>
</organism>
<keyword evidence="3" id="KW-1185">Reference proteome</keyword>
<dbReference type="PIRSF" id="PIRSF017082">
    <property type="entry name" value="YflP"/>
    <property type="match status" value="1"/>
</dbReference>
<name>A0ABU8XCQ9_9BURK</name>
<comment type="caution">
    <text evidence="2">The sequence shown here is derived from an EMBL/GenBank/DDBJ whole genome shotgun (WGS) entry which is preliminary data.</text>
</comment>
<protein>
    <submittedName>
        <fullName evidence="2">Tripartite tricarboxylate transporter substrate binding protein</fullName>
    </submittedName>
</protein>
<dbReference type="InterPro" id="IPR005064">
    <property type="entry name" value="BUG"/>
</dbReference>
<comment type="similarity">
    <text evidence="1">Belongs to the UPF0065 (bug) family.</text>
</comment>
<dbReference type="CDD" id="cd07012">
    <property type="entry name" value="PBP2_Bug_TTT"/>
    <property type="match status" value="1"/>
</dbReference>
<proteinExistence type="inferred from homology"/>
<dbReference type="InterPro" id="IPR042100">
    <property type="entry name" value="Bug_dom1"/>
</dbReference>
<gene>
    <name evidence="2" type="ORF">WKW79_23820</name>
</gene>
<dbReference type="Proteomes" id="UP001367030">
    <property type="component" value="Unassembled WGS sequence"/>
</dbReference>
<dbReference type="EMBL" id="JBBKZS010000011">
    <property type="protein sequence ID" value="MEJ8857621.1"/>
    <property type="molecule type" value="Genomic_DNA"/>
</dbReference>
<dbReference type="SUPFAM" id="SSF53850">
    <property type="entry name" value="Periplasmic binding protein-like II"/>
    <property type="match status" value="1"/>
</dbReference>
<dbReference type="PANTHER" id="PTHR42928">
    <property type="entry name" value="TRICARBOXYLATE-BINDING PROTEIN"/>
    <property type="match status" value="1"/>
</dbReference>
<sequence>MAWGFLGTLACWPFEYGQAQERATLTKLLLGFPPGGPIDGIARVLQAPLEEAMGTRVIVDYRSGASGRIAVSMATRAPATGQTLLITPSAQVTIQPHLLLEPPIDPIHQLAPIALIATTPLCVVVANDHPARNVGELKDWFARNPARAYCGTPGSGSVAHLVALALSRQMDVAVTPVHYRGAAEMLAALLEGSLQSAVAVPFAALPLAQAGRVRILGTTSETRADSLPTVPTMRESNLDVVASEWAGAFAPRGMGAEQLDSLNRAFCTAIAQPSVQSTFARLGLSAGAADREQFTALVNDDHARWGRILRDSGLSVAT</sequence>
<dbReference type="Pfam" id="PF03401">
    <property type="entry name" value="TctC"/>
    <property type="match status" value="1"/>
</dbReference>
<reference evidence="2 3" key="1">
    <citation type="submission" date="2024-03" db="EMBL/GenBank/DDBJ databases">
        <title>Novel species of the genus Variovorax.</title>
        <authorList>
            <person name="Liu Q."/>
            <person name="Xin Y.-H."/>
        </authorList>
    </citation>
    <scope>NUCLEOTIDE SEQUENCE [LARGE SCALE GENOMIC DNA]</scope>
    <source>
        <strain evidence="2 3">KACC 18901</strain>
    </source>
</reference>
<evidence type="ECO:0000313" key="3">
    <source>
        <dbReference type="Proteomes" id="UP001367030"/>
    </source>
</evidence>